<keyword evidence="2" id="KW-1185">Reference proteome</keyword>
<protein>
    <submittedName>
        <fullName evidence="1">Uncharacterized protein</fullName>
    </submittedName>
</protein>
<dbReference type="RefSeq" id="WP_256089411.1">
    <property type="nucleotide sequence ID" value="NZ_JAVRES010000039.1"/>
</dbReference>
<proteinExistence type="predicted"/>
<reference evidence="2" key="1">
    <citation type="submission" date="2023-07" db="EMBL/GenBank/DDBJ databases">
        <title>30 novel species of actinomycetes from the DSMZ collection.</title>
        <authorList>
            <person name="Nouioui I."/>
        </authorList>
    </citation>
    <scope>NUCLEOTIDE SEQUENCE [LARGE SCALE GENOMIC DNA]</scope>
    <source>
        <strain evidence="2">DSM 41981</strain>
    </source>
</reference>
<dbReference type="AlphaFoldDB" id="A0ABD5EZW9"/>
<evidence type="ECO:0000313" key="1">
    <source>
        <dbReference type="EMBL" id="MDT0440188.1"/>
    </source>
</evidence>
<sequence>MVGSTAAQAIPVLLVQLVRDHRKMEALHHVCDTTFAASRR</sequence>
<organism evidence="1 2">
    <name type="scientific">Streptomyces doudnae</name>
    <dbReference type="NCBI Taxonomy" id="3075536"/>
    <lineage>
        <taxon>Bacteria</taxon>
        <taxon>Bacillati</taxon>
        <taxon>Actinomycetota</taxon>
        <taxon>Actinomycetes</taxon>
        <taxon>Kitasatosporales</taxon>
        <taxon>Streptomycetaceae</taxon>
        <taxon>Streptomyces</taxon>
    </lineage>
</organism>
<dbReference type="EMBL" id="JAVRES010000039">
    <property type="protein sequence ID" value="MDT0440188.1"/>
    <property type="molecule type" value="Genomic_DNA"/>
</dbReference>
<evidence type="ECO:0000313" key="2">
    <source>
        <dbReference type="Proteomes" id="UP001183535"/>
    </source>
</evidence>
<comment type="caution">
    <text evidence="1">The sequence shown here is derived from an EMBL/GenBank/DDBJ whole genome shotgun (WGS) entry which is preliminary data.</text>
</comment>
<name>A0ABD5EZW9_9ACTN</name>
<gene>
    <name evidence="1" type="ORF">RM877_36585</name>
</gene>
<dbReference type="Proteomes" id="UP001183535">
    <property type="component" value="Unassembled WGS sequence"/>
</dbReference>
<accession>A0ABD5EZW9</accession>